<dbReference type="EMBL" id="KE361645">
    <property type="protein sequence ID" value="EPQ26339.1"/>
    <property type="molecule type" value="Genomic_DNA"/>
</dbReference>
<protein>
    <recommendedName>
        <fullName evidence="4">Fe2OG dioxygenase domain-containing protein</fullName>
    </recommendedName>
</protein>
<dbReference type="PANTHER" id="PTHR33099">
    <property type="entry name" value="FE2OG DIOXYGENASE DOMAIN-CONTAINING PROTEIN"/>
    <property type="match status" value="1"/>
</dbReference>
<dbReference type="GeneID" id="19320068"/>
<dbReference type="Proteomes" id="UP000053664">
    <property type="component" value="Unassembled WGS sequence"/>
</dbReference>
<proteinExistence type="predicted"/>
<reference evidence="2 3" key="1">
    <citation type="journal article" date="2013" name="Plant Cell">
        <title>The transition from a phytopathogenic smut ancestor to an anamorphic biocontrol agent deciphered by comparative whole-genome analysis.</title>
        <authorList>
            <person name="Lefebvre F."/>
            <person name="Joly D.L."/>
            <person name="Labbe C."/>
            <person name="Teichmann B."/>
            <person name="Linning R."/>
            <person name="Belzile F."/>
            <person name="Bakkeren G."/>
            <person name="Belanger R.R."/>
        </authorList>
    </citation>
    <scope>NUCLEOTIDE SEQUENCE [LARGE SCALE GENOMIC DNA]</scope>
    <source>
        <strain evidence="2 3">PF-1</strain>
    </source>
</reference>
<dbReference type="RefSeq" id="XP_007881717.1">
    <property type="nucleotide sequence ID" value="XM_007883526.1"/>
</dbReference>
<name>A0A061H298_9BASI</name>
<evidence type="ECO:0008006" key="4">
    <source>
        <dbReference type="Google" id="ProtNLM"/>
    </source>
</evidence>
<evidence type="ECO:0000313" key="2">
    <source>
        <dbReference type="EMBL" id="EPQ26339.1"/>
    </source>
</evidence>
<evidence type="ECO:0000256" key="1">
    <source>
        <dbReference type="SAM" id="MobiDB-lite"/>
    </source>
</evidence>
<organism evidence="2 3">
    <name type="scientific">Pseudozyma flocculosa PF-1</name>
    <dbReference type="NCBI Taxonomy" id="1277687"/>
    <lineage>
        <taxon>Eukaryota</taxon>
        <taxon>Fungi</taxon>
        <taxon>Dikarya</taxon>
        <taxon>Basidiomycota</taxon>
        <taxon>Ustilaginomycotina</taxon>
        <taxon>Ustilaginomycetes</taxon>
        <taxon>Ustilaginales</taxon>
        <taxon>Ustilaginaceae</taxon>
        <taxon>Pseudozyma</taxon>
    </lineage>
</organism>
<dbReference type="PANTHER" id="PTHR33099:SF7">
    <property type="entry name" value="MYND-TYPE DOMAIN-CONTAINING PROTEIN"/>
    <property type="match status" value="1"/>
</dbReference>
<dbReference type="eggNOG" id="ENOG502QWAB">
    <property type="taxonomic scope" value="Eukaryota"/>
</dbReference>
<dbReference type="HOGENOM" id="CLU_315702_0_0_1"/>
<dbReference type="AlphaFoldDB" id="A0A061H298"/>
<feature type="region of interest" description="Disordered" evidence="1">
    <location>
        <begin position="811"/>
        <end position="892"/>
    </location>
</feature>
<evidence type="ECO:0000313" key="3">
    <source>
        <dbReference type="Proteomes" id="UP000053664"/>
    </source>
</evidence>
<gene>
    <name evidence="2" type="ORF">PFL1_05987</name>
</gene>
<dbReference type="KEGG" id="pfp:PFL1_05987"/>
<accession>A0A061H298</accession>
<sequence length="892" mass="97879">MPEYVFCSHSFRGASAAYREDNGGLGCDCSCRPPPLRRHTEVGEKAGPLHDLSVLLFDDAKKRRDRYSVGGATDLLPASPGLSIDGLGFVALPVVSTADAERLAAVCQQRPTDGRTSLSASPQARPPLRLTATRFSVKNPAWQAGIAQLGRTVAEDMGFPDTRFVLSLQQLVLFRQGDQPHTLHAKVATDQRLATMVVQLPSVHKGGSLVVQHEGMSITHDFGADSGTAPFQCHYAVFYANDKHQFMPVIEGHLLTLVYSVCWPEARPGTDAPVSADAGFKKQVAEALGRLNDEDRPLFYFLEQSLVPPPPLYASSVPGPATEFDGVDLERKSILLAANSLLPQHQRYEWYTAEAELHASLRFFDKSDTASPLSDSYVRLSKLKSEKGLENVLTASNKTFQALWESSNTVVPAPSSDPSSRLHTLPGGAIRKNNVLVAWPKRSEGTLLLSYIGEDAAFHRLVAAGPENDQLVELLEAIKASFAFKAWHPAKSGYRVRHDMLSRLLSRDFDARLFHLYLDMFPRASLLLDDQDGWNDLLRLSRAPKAWDATKGRIAAALSKDLSLAVAVLEKSGDEGSTALAQSAVDGILQRRRFRPSELSDSKLQVRLWGAALALADEPLLAFLVQKHVQADVEALGPCVTALTIAQHRTPAQSQARSRILEPLINGRIEWTRKQQAQLPPVNADAEALRCPWDAAHPNAEVDSFLRSTQRWTRLGNFRSIYMARRLAQEFDSFKQRYWAPKEHSRVMWKVPGFSPPAFTCEAKAFQSGGKFYVDFNKGSEHLQRQYQEHDTKLQALKHEETRLLAMFPADEVEGQGRPPLAPPPPNGAEVARGASQPASEASTATSTMTAVAQSTVGSTATAAPSTADARGEEEPQQKRARTTETTGVKAE</sequence>
<feature type="compositionally biased region" description="Low complexity" evidence="1">
    <location>
        <begin position="835"/>
        <end position="869"/>
    </location>
</feature>